<accession>A6G1K8</accession>
<feature type="domain" description="Aminotransferase class V" evidence="2">
    <location>
        <begin position="322"/>
        <end position="425"/>
    </location>
</feature>
<gene>
    <name evidence="3" type="ORF">PPSIR1_36517</name>
</gene>
<dbReference type="PANTHER" id="PTHR43586:SF21">
    <property type="entry name" value="PYRIDOXAL PHOSPHATE (PLP)-DEPENDENT ASPARTATE AMINOTRANSFERASE SUPERFAMILY"/>
    <property type="match status" value="1"/>
</dbReference>
<dbReference type="STRING" id="391625.PPSIR1_36517"/>
<dbReference type="GO" id="GO:0008483">
    <property type="term" value="F:transaminase activity"/>
    <property type="evidence" value="ECO:0007669"/>
    <property type="project" value="UniProtKB-KW"/>
</dbReference>
<dbReference type="PANTHER" id="PTHR43586">
    <property type="entry name" value="CYSTEINE DESULFURASE"/>
    <property type="match status" value="1"/>
</dbReference>
<dbReference type="InterPro" id="IPR015421">
    <property type="entry name" value="PyrdxlP-dep_Trfase_major"/>
</dbReference>
<name>A6G1K8_9BACT</name>
<dbReference type="Proteomes" id="UP000005801">
    <property type="component" value="Unassembled WGS sequence"/>
</dbReference>
<proteinExistence type="predicted"/>
<dbReference type="Gene3D" id="3.90.1150.10">
    <property type="entry name" value="Aspartate Aminotransferase, domain 1"/>
    <property type="match status" value="1"/>
</dbReference>
<dbReference type="InterPro" id="IPR000192">
    <property type="entry name" value="Aminotrans_V_dom"/>
</dbReference>
<dbReference type="InterPro" id="IPR015422">
    <property type="entry name" value="PyrdxlP-dep_Trfase_small"/>
</dbReference>
<reference evidence="3 4" key="1">
    <citation type="submission" date="2007-06" db="EMBL/GenBank/DDBJ databases">
        <authorList>
            <person name="Shimkets L."/>
            <person name="Ferriera S."/>
            <person name="Johnson J."/>
            <person name="Kravitz S."/>
            <person name="Beeson K."/>
            <person name="Sutton G."/>
            <person name="Rogers Y.-H."/>
            <person name="Friedman R."/>
            <person name="Frazier M."/>
            <person name="Venter J.C."/>
        </authorList>
    </citation>
    <scope>NUCLEOTIDE SEQUENCE [LARGE SCALE GENOMIC DNA]</scope>
    <source>
        <strain evidence="3 4">SIR-1</strain>
    </source>
</reference>
<dbReference type="SUPFAM" id="SSF53383">
    <property type="entry name" value="PLP-dependent transferases"/>
    <property type="match status" value="1"/>
</dbReference>
<organism evidence="3 4">
    <name type="scientific">Plesiocystis pacifica SIR-1</name>
    <dbReference type="NCBI Taxonomy" id="391625"/>
    <lineage>
        <taxon>Bacteria</taxon>
        <taxon>Pseudomonadati</taxon>
        <taxon>Myxococcota</taxon>
        <taxon>Polyangia</taxon>
        <taxon>Nannocystales</taxon>
        <taxon>Nannocystaceae</taxon>
        <taxon>Plesiocystis</taxon>
    </lineage>
</organism>
<dbReference type="eggNOG" id="COG0520">
    <property type="taxonomic scope" value="Bacteria"/>
</dbReference>
<evidence type="ECO:0000313" key="3">
    <source>
        <dbReference type="EMBL" id="EDM80272.1"/>
    </source>
</evidence>
<dbReference type="EMBL" id="ABCS01000012">
    <property type="protein sequence ID" value="EDM80272.1"/>
    <property type="molecule type" value="Genomic_DNA"/>
</dbReference>
<dbReference type="RefSeq" id="WP_006970607.1">
    <property type="nucleotide sequence ID" value="NZ_ABCS01000012.1"/>
</dbReference>
<evidence type="ECO:0000256" key="1">
    <source>
        <dbReference type="ARBA" id="ARBA00022898"/>
    </source>
</evidence>
<dbReference type="AlphaFoldDB" id="A6G1K8"/>
<dbReference type="Pfam" id="PF00266">
    <property type="entry name" value="Aminotran_5"/>
    <property type="match status" value="2"/>
</dbReference>
<sequence>MPSDASDRSLDLDFVRRQFPALSEHHPEWALMDNAGGSVVPRQVHRRISDYLERHMMQLGASYPLSQRAGAQVQLGHRAAERLVGAAEGEVVLGPSTTVNAALLSRALRPLWSDGDVVIVSELDHEANVGPWVRLGETGVEVQIWKLRPDTADLALDDLEAMIAALATRATGQLRLVAMTHCANVVGRIHDIPAVAERVHAAGAQLCVDGVAYAPHRLVDVSSLGADYYLLSLYKVYGPHQGLLWGRRELLEAARGQNHYFIDEAQVPYKFEPGNVTHELSAGLPGILDYLGAVDVHHQGAGEDDAEGADALPSRAALARTFARFAAHEVALAEALLDFLRAHPKVRVVGPETSDAELRVPTLAFTVEGRKASELPPLLDARKIAIRWGHFYAERAIRALGLEARDGIVRVSMVHYNTLAEVERLTAALDELL</sequence>
<keyword evidence="3" id="KW-0808">Transferase</keyword>
<protein>
    <submittedName>
        <fullName evidence="3">Probable aminotransferase</fullName>
    </submittedName>
</protein>
<dbReference type="NCBIfam" id="TIGR01976">
    <property type="entry name" value="am_tr_V_VC1184"/>
    <property type="match status" value="1"/>
</dbReference>
<evidence type="ECO:0000259" key="2">
    <source>
        <dbReference type="Pfam" id="PF00266"/>
    </source>
</evidence>
<feature type="domain" description="Aminotransferase class V" evidence="2">
    <location>
        <begin position="32"/>
        <end position="297"/>
    </location>
</feature>
<comment type="caution">
    <text evidence="3">The sequence shown here is derived from an EMBL/GenBank/DDBJ whole genome shotgun (WGS) entry which is preliminary data.</text>
</comment>
<dbReference type="OrthoDB" id="9808002at2"/>
<keyword evidence="3" id="KW-0032">Aminotransferase</keyword>
<dbReference type="InterPro" id="IPR011340">
    <property type="entry name" value="Cys_dSase-rel"/>
</dbReference>
<keyword evidence="4" id="KW-1185">Reference proteome</keyword>
<dbReference type="InterPro" id="IPR015424">
    <property type="entry name" value="PyrdxlP-dep_Trfase"/>
</dbReference>
<dbReference type="Gene3D" id="3.40.640.10">
    <property type="entry name" value="Type I PLP-dependent aspartate aminotransferase-like (Major domain)"/>
    <property type="match status" value="1"/>
</dbReference>
<evidence type="ECO:0000313" key="4">
    <source>
        <dbReference type="Proteomes" id="UP000005801"/>
    </source>
</evidence>
<keyword evidence="1" id="KW-0663">Pyridoxal phosphate</keyword>